<dbReference type="SUPFAM" id="SSF53335">
    <property type="entry name" value="S-adenosyl-L-methionine-dependent methyltransferases"/>
    <property type="match status" value="1"/>
</dbReference>
<dbReference type="PANTHER" id="PTHR36973">
    <property type="entry name" value="SLL1456 PROTEIN-RELATED"/>
    <property type="match status" value="1"/>
</dbReference>
<keyword evidence="3" id="KW-1185">Reference proteome</keyword>
<dbReference type="InterPro" id="IPR029063">
    <property type="entry name" value="SAM-dependent_MTases_sf"/>
</dbReference>
<sequence>MMNRIKNSLLFRLKRYFKHYGRKNRIKATAASKLSIGEIDSLELLEICKNSGQAIETIYDIGAHVGVWALLAKSVFPKSKVACFEPLSQHLHLLQANIEPLEGVKVYPTALGAANATLSINIANRSDSSSIMELTEQQSKIFGVVKDTTETIQVAKLDEFVRQHNIPLPNLMKLDIQGYELEALKGGIECMKACRFVILEVSFLEFYKGQPLFEEVIAFMASHQYKTIALGYNTATGCRIEQCDILFENKAF</sequence>
<dbReference type="InterPro" id="IPR006342">
    <property type="entry name" value="FkbM_mtfrase"/>
</dbReference>
<dbReference type="NCBIfam" id="TIGR01444">
    <property type="entry name" value="fkbM_fam"/>
    <property type="match status" value="1"/>
</dbReference>
<evidence type="ECO:0000313" key="3">
    <source>
        <dbReference type="Proteomes" id="UP001336835"/>
    </source>
</evidence>
<dbReference type="GO" id="GO:0008168">
    <property type="term" value="F:methyltransferase activity"/>
    <property type="evidence" value="ECO:0007669"/>
    <property type="project" value="UniProtKB-KW"/>
</dbReference>
<dbReference type="PANTHER" id="PTHR36973:SF4">
    <property type="entry name" value="NODULATION PROTEIN"/>
    <property type="match status" value="1"/>
</dbReference>
<keyword evidence="2" id="KW-0808">Transferase</keyword>
<organism evidence="2 3">
    <name type="scientific">Pedobacter albus</name>
    <dbReference type="NCBI Taxonomy" id="3113905"/>
    <lineage>
        <taxon>Bacteria</taxon>
        <taxon>Pseudomonadati</taxon>
        <taxon>Bacteroidota</taxon>
        <taxon>Sphingobacteriia</taxon>
        <taxon>Sphingobacteriales</taxon>
        <taxon>Sphingobacteriaceae</taxon>
        <taxon>Pedobacter</taxon>
    </lineage>
</organism>
<dbReference type="Gene3D" id="3.40.50.150">
    <property type="entry name" value="Vaccinia Virus protein VP39"/>
    <property type="match status" value="1"/>
</dbReference>
<proteinExistence type="predicted"/>
<dbReference type="Proteomes" id="UP001336835">
    <property type="component" value="Unassembled WGS sequence"/>
</dbReference>
<dbReference type="RefSeq" id="WP_330107493.1">
    <property type="nucleotide sequence ID" value="NZ_JAZDQT010000001.1"/>
</dbReference>
<evidence type="ECO:0000313" key="2">
    <source>
        <dbReference type="EMBL" id="MEE1945144.1"/>
    </source>
</evidence>
<evidence type="ECO:0000259" key="1">
    <source>
        <dbReference type="Pfam" id="PF05050"/>
    </source>
</evidence>
<comment type="caution">
    <text evidence="2">The sequence shown here is derived from an EMBL/GenBank/DDBJ whole genome shotgun (WGS) entry which is preliminary data.</text>
</comment>
<dbReference type="EMBL" id="JAZDQT010000001">
    <property type="protein sequence ID" value="MEE1945144.1"/>
    <property type="molecule type" value="Genomic_DNA"/>
</dbReference>
<gene>
    <name evidence="2" type="ORF">VRU48_08495</name>
</gene>
<keyword evidence="2" id="KW-0489">Methyltransferase</keyword>
<reference evidence="2 3" key="1">
    <citation type="submission" date="2024-01" db="EMBL/GenBank/DDBJ databases">
        <title>Pedobacter sp. nov., isolated from fresh soil.</title>
        <authorList>
            <person name="Le N.T.T."/>
        </authorList>
    </citation>
    <scope>NUCLEOTIDE SEQUENCE [LARGE SCALE GENOMIC DNA]</scope>
    <source>
        <strain evidence="2 3">KR3-3</strain>
    </source>
</reference>
<dbReference type="Pfam" id="PF05050">
    <property type="entry name" value="Methyltransf_21"/>
    <property type="match status" value="1"/>
</dbReference>
<dbReference type="GO" id="GO:0032259">
    <property type="term" value="P:methylation"/>
    <property type="evidence" value="ECO:0007669"/>
    <property type="project" value="UniProtKB-KW"/>
</dbReference>
<accession>A0ABU7I7D5</accession>
<dbReference type="InterPro" id="IPR053188">
    <property type="entry name" value="FkbM_Methyltransferase"/>
</dbReference>
<feature type="domain" description="Methyltransferase FkbM" evidence="1">
    <location>
        <begin position="60"/>
        <end position="226"/>
    </location>
</feature>
<protein>
    <submittedName>
        <fullName evidence="2">FkbM family methyltransferase</fullName>
    </submittedName>
</protein>
<name>A0ABU7I7D5_9SPHI</name>